<dbReference type="SMART" id="SM01329">
    <property type="entry name" value="Iso_dh"/>
    <property type="match status" value="1"/>
</dbReference>
<dbReference type="GO" id="GO:0006739">
    <property type="term" value="P:NADP+ metabolic process"/>
    <property type="evidence" value="ECO:0007669"/>
    <property type="project" value="TreeGrafter"/>
</dbReference>
<gene>
    <name evidence="10" type="ORF">LVIROSA_LOCUS38940</name>
</gene>
<protein>
    <recommendedName>
        <fullName evidence="9">Isopropylmalate dehydrogenase-like domain-containing protein</fullName>
    </recommendedName>
</protein>
<comment type="cofactor">
    <cofactor evidence="1">
        <name>Mn(2+)</name>
        <dbReference type="ChEBI" id="CHEBI:29035"/>
    </cofactor>
</comment>
<dbReference type="Pfam" id="PF00180">
    <property type="entry name" value="Iso_dh"/>
    <property type="match status" value="1"/>
</dbReference>
<feature type="domain" description="Isopropylmalate dehydrogenase-like" evidence="9">
    <location>
        <begin position="58"/>
        <end position="395"/>
    </location>
</feature>
<dbReference type="PANTHER" id="PTHR11822:SF21">
    <property type="entry name" value="ISOCITRATE DEHYDROGENASE [NADP], MITOCHONDRIAL"/>
    <property type="match status" value="1"/>
</dbReference>
<dbReference type="Gene3D" id="3.40.718.10">
    <property type="entry name" value="Isopropylmalate Dehydrogenase"/>
    <property type="match status" value="1"/>
</dbReference>
<comment type="cofactor">
    <cofactor evidence="2">
        <name>Mg(2+)</name>
        <dbReference type="ChEBI" id="CHEBI:18420"/>
    </cofactor>
</comment>
<dbReference type="GO" id="GO:0006102">
    <property type="term" value="P:isocitrate metabolic process"/>
    <property type="evidence" value="ECO:0007669"/>
    <property type="project" value="InterPro"/>
</dbReference>
<evidence type="ECO:0000313" key="10">
    <source>
        <dbReference type="EMBL" id="CAH1453714.1"/>
    </source>
</evidence>
<keyword evidence="8" id="KW-0464">Manganese</keyword>
<evidence type="ECO:0000256" key="4">
    <source>
        <dbReference type="ARBA" id="ARBA00022532"/>
    </source>
</evidence>
<evidence type="ECO:0000313" key="11">
    <source>
        <dbReference type="Proteomes" id="UP001157418"/>
    </source>
</evidence>
<dbReference type="GO" id="GO:0004450">
    <property type="term" value="F:isocitrate dehydrogenase (NADP+) activity"/>
    <property type="evidence" value="ECO:0007669"/>
    <property type="project" value="InterPro"/>
</dbReference>
<dbReference type="InterPro" id="IPR004790">
    <property type="entry name" value="Isocitrate_DH_NADP"/>
</dbReference>
<reference evidence="10 11" key="1">
    <citation type="submission" date="2022-01" db="EMBL/GenBank/DDBJ databases">
        <authorList>
            <person name="Xiong W."/>
            <person name="Schranz E."/>
        </authorList>
    </citation>
    <scope>NUCLEOTIDE SEQUENCE [LARGE SCALE GENOMIC DNA]</scope>
</reference>
<comment type="similarity">
    <text evidence="3">Belongs to the isocitrate and isopropylmalate dehydrogenases family.</text>
</comment>
<dbReference type="EMBL" id="CAKMRJ010005745">
    <property type="protein sequence ID" value="CAH1453714.1"/>
    <property type="molecule type" value="Genomic_DNA"/>
</dbReference>
<evidence type="ECO:0000259" key="9">
    <source>
        <dbReference type="SMART" id="SM01329"/>
    </source>
</evidence>
<dbReference type="AlphaFoldDB" id="A0AAU9PU66"/>
<evidence type="ECO:0000256" key="5">
    <source>
        <dbReference type="ARBA" id="ARBA00022723"/>
    </source>
</evidence>
<evidence type="ECO:0000256" key="3">
    <source>
        <dbReference type="ARBA" id="ARBA00007769"/>
    </source>
</evidence>
<dbReference type="GO" id="GO:0005739">
    <property type="term" value="C:mitochondrion"/>
    <property type="evidence" value="ECO:0007669"/>
    <property type="project" value="TreeGrafter"/>
</dbReference>
<dbReference type="SUPFAM" id="SSF53659">
    <property type="entry name" value="Isocitrate/Isopropylmalate dehydrogenase-like"/>
    <property type="match status" value="1"/>
</dbReference>
<keyword evidence="6" id="KW-0460">Magnesium</keyword>
<dbReference type="GO" id="GO:0046872">
    <property type="term" value="F:metal ion binding"/>
    <property type="evidence" value="ECO:0007669"/>
    <property type="project" value="UniProtKB-KW"/>
</dbReference>
<keyword evidence="5" id="KW-0479">Metal-binding</keyword>
<accession>A0AAU9PU66</accession>
<comment type="caution">
    <text evidence="10">The sequence shown here is derived from an EMBL/GenBank/DDBJ whole genome shotgun (WGS) entry which is preliminary data.</text>
</comment>
<sequence length="396" mass="45746">MVVGVNDPSKGLIGGLTNESMYNFGIRLEKRIELVGYPYRGLYALGELIPPQPQDHNVILVPCSTVELNCLVVDVYWCYILVESTSQTKMPSLLVKKMSIHELITSSEHQKLGSIIAGEMTLSDAKPYIMKFNEHQITLFLWWRKPICMGRHAFGDQNKATDVMIKEYGKSKLVFILGGEGEEINLEVYNFTGVRALLMYNTDESIVTFVEASRNITYQKKWPFYLSTKNTILKKYDERFKDIFQEVYERNRKSKFEAAYVWYEHNLIDDMVAYALKSDEWYVWECKNYDGDVQIDFLAQGFRSHELTTSVWVCLNGKTIEVKATYAPVTRHYRVHRKGGKTSTISITSICVWTCVLTHMTKLDNNSKLLDFNEKFEAACIDTFEFGKMIKDLQLS</sequence>
<dbReference type="GO" id="GO:0006099">
    <property type="term" value="P:tricarboxylic acid cycle"/>
    <property type="evidence" value="ECO:0007669"/>
    <property type="project" value="UniProtKB-KW"/>
</dbReference>
<keyword evidence="11" id="KW-1185">Reference proteome</keyword>
<evidence type="ECO:0000256" key="8">
    <source>
        <dbReference type="ARBA" id="ARBA00023211"/>
    </source>
</evidence>
<evidence type="ECO:0000256" key="1">
    <source>
        <dbReference type="ARBA" id="ARBA00001936"/>
    </source>
</evidence>
<dbReference type="Proteomes" id="UP001157418">
    <property type="component" value="Unassembled WGS sequence"/>
</dbReference>
<evidence type="ECO:0000256" key="6">
    <source>
        <dbReference type="ARBA" id="ARBA00022842"/>
    </source>
</evidence>
<dbReference type="InterPro" id="IPR024084">
    <property type="entry name" value="IsoPropMal-DH-like_dom"/>
</dbReference>
<organism evidence="10 11">
    <name type="scientific">Lactuca virosa</name>
    <dbReference type="NCBI Taxonomy" id="75947"/>
    <lineage>
        <taxon>Eukaryota</taxon>
        <taxon>Viridiplantae</taxon>
        <taxon>Streptophyta</taxon>
        <taxon>Embryophyta</taxon>
        <taxon>Tracheophyta</taxon>
        <taxon>Spermatophyta</taxon>
        <taxon>Magnoliopsida</taxon>
        <taxon>eudicotyledons</taxon>
        <taxon>Gunneridae</taxon>
        <taxon>Pentapetalae</taxon>
        <taxon>asterids</taxon>
        <taxon>campanulids</taxon>
        <taxon>Asterales</taxon>
        <taxon>Asteraceae</taxon>
        <taxon>Cichorioideae</taxon>
        <taxon>Cichorieae</taxon>
        <taxon>Lactucinae</taxon>
        <taxon>Lactuca</taxon>
    </lineage>
</organism>
<proteinExistence type="inferred from homology"/>
<keyword evidence="4" id="KW-0816">Tricarboxylic acid cycle</keyword>
<dbReference type="PANTHER" id="PTHR11822">
    <property type="entry name" value="NADP-SPECIFIC ISOCITRATE DEHYDROGENASE"/>
    <property type="match status" value="1"/>
</dbReference>
<keyword evidence="7" id="KW-0560">Oxidoreductase</keyword>
<name>A0AAU9PU66_9ASTR</name>
<evidence type="ECO:0000256" key="7">
    <source>
        <dbReference type="ARBA" id="ARBA00023002"/>
    </source>
</evidence>
<evidence type="ECO:0000256" key="2">
    <source>
        <dbReference type="ARBA" id="ARBA00001946"/>
    </source>
</evidence>